<keyword evidence="3" id="KW-1185">Reference proteome</keyword>
<evidence type="ECO:0000313" key="2">
    <source>
        <dbReference type="EMBL" id="MET8436819.1"/>
    </source>
</evidence>
<dbReference type="Proteomes" id="UP001550044">
    <property type="component" value="Unassembled WGS sequence"/>
</dbReference>
<gene>
    <name evidence="2" type="ORF">ABZV61_29390</name>
</gene>
<proteinExistence type="predicted"/>
<dbReference type="EMBL" id="JBEXIP010000030">
    <property type="protein sequence ID" value="MET8436819.1"/>
    <property type="molecule type" value="Genomic_DNA"/>
</dbReference>
<organism evidence="2 3">
    <name type="scientific">Streptomyces sp. 900116325</name>
    <dbReference type="NCBI Taxonomy" id="3154295"/>
    <lineage>
        <taxon>Bacteria</taxon>
        <taxon>Bacillati</taxon>
        <taxon>Actinomycetota</taxon>
        <taxon>Actinomycetes</taxon>
        <taxon>Kitasatosporales</taxon>
        <taxon>Streptomycetaceae</taxon>
        <taxon>Streptomyces</taxon>
    </lineage>
</organism>
<evidence type="ECO:0000313" key="3">
    <source>
        <dbReference type="Proteomes" id="UP001550044"/>
    </source>
</evidence>
<protein>
    <submittedName>
        <fullName evidence="2">Uncharacterized protein</fullName>
    </submittedName>
</protein>
<accession>A0ABV2UHA1</accession>
<dbReference type="RefSeq" id="WP_356498224.1">
    <property type="nucleotide sequence ID" value="NZ_JBEXIP010000030.1"/>
</dbReference>
<feature type="region of interest" description="Disordered" evidence="1">
    <location>
        <begin position="1"/>
        <end position="39"/>
    </location>
</feature>
<evidence type="ECO:0000256" key="1">
    <source>
        <dbReference type="SAM" id="MobiDB-lite"/>
    </source>
</evidence>
<feature type="compositionally biased region" description="Low complexity" evidence="1">
    <location>
        <begin position="29"/>
        <end position="39"/>
    </location>
</feature>
<name>A0ABV2UHA1_9ACTN</name>
<sequence>MINLIPSLTGAGGPGPPWRPAATNHEATSSGSGAASPGSAIRACSGFNRYRRRALAGIVGTADDQDCYRKDTR</sequence>
<comment type="caution">
    <text evidence="2">The sequence shown here is derived from an EMBL/GenBank/DDBJ whole genome shotgun (WGS) entry which is preliminary data.</text>
</comment>
<reference evidence="2 3" key="1">
    <citation type="submission" date="2024-06" db="EMBL/GenBank/DDBJ databases">
        <title>The Natural Products Discovery Center: Release of the First 8490 Sequenced Strains for Exploring Actinobacteria Biosynthetic Diversity.</title>
        <authorList>
            <person name="Kalkreuter E."/>
            <person name="Kautsar S.A."/>
            <person name="Yang D."/>
            <person name="Bader C.D."/>
            <person name="Teijaro C.N."/>
            <person name="Fluegel L."/>
            <person name="Davis C.M."/>
            <person name="Simpson J.R."/>
            <person name="Lauterbach L."/>
            <person name="Steele A.D."/>
            <person name="Gui C."/>
            <person name="Meng S."/>
            <person name="Li G."/>
            <person name="Viehrig K."/>
            <person name="Ye F."/>
            <person name="Su P."/>
            <person name="Kiefer A.F."/>
            <person name="Nichols A."/>
            <person name="Cepeda A.J."/>
            <person name="Yan W."/>
            <person name="Fan B."/>
            <person name="Jiang Y."/>
            <person name="Adhikari A."/>
            <person name="Zheng C.-J."/>
            <person name="Schuster L."/>
            <person name="Cowan T.M."/>
            <person name="Smanski M.J."/>
            <person name="Chevrette M.G."/>
            <person name="De Carvalho L.P.S."/>
            <person name="Shen B."/>
        </authorList>
    </citation>
    <scope>NUCLEOTIDE SEQUENCE [LARGE SCALE GENOMIC DNA]</scope>
    <source>
        <strain evidence="2 3">NPDC005137</strain>
    </source>
</reference>